<dbReference type="PANTHER" id="PTHR45953:SF1">
    <property type="entry name" value="IDURONATE 2-SULFATASE"/>
    <property type="match status" value="1"/>
</dbReference>
<dbReference type="Pfam" id="PF00884">
    <property type="entry name" value="Sulfatase"/>
    <property type="match status" value="1"/>
</dbReference>
<evidence type="ECO:0000259" key="3">
    <source>
        <dbReference type="Pfam" id="PF00884"/>
    </source>
</evidence>
<evidence type="ECO:0000313" key="4">
    <source>
        <dbReference type="EMBL" id="QAY71659.1"/>
    </source>
</evidence>
<dbReference type="InterPro" id="IPR017850">
    <property type="entry name" value="Alkaline_phosphatase_core_sf"/>
</dbReference>
<keyword evidence="1" id="KW-0479">Metal-binding</keyword>
<dbReference type="OrthoDB" id="9777306at2"/>
<accession>A0A4P6FBH9</accession>
<keyword evidence="2" id="KW-0378">Hydrolase</keyword>
<dbReference type="Proteomes" id="UP000292118">
    <property type="component" value="Chromosome"/>
</dbReference>
<sequence>MRIAYDEEAQLRARHFPLDRAIRRPGTPAARPFCLYVSHHHPHDPFHVTQRDRDLYAEVDIPLSDPPARGDIARSVMDDWADDAHETARYALGDPGNRRMTCRAYAALTMVDRWIGELVDAPGATGELENTLIMFTADHGDMMTERGMVHKRCFYEWSVRVPLIARFPGAEHAGLRVPAPVSLIDLFPTVLDVAGVPAERRTPVDGDSLLPVVARAVRARDAAEADVADRPVFSEYHLEKVHAPCFMVRRGRYRYVLVHGHDEQLFDLEADPGEATDLATVPRFAQVRDALRALVHDRFDVARIEAESWASVAKRVVVRDAMRANDTHRDYEPRFDPTIRFVC</sequence>
<dbReference type="EMBL" id="CP035493">
    <property type="protein sequence ID" value="QAY71659.1"/>
    <property type="molecule type" value="Genomic_DNA"/>
</dbReference>
<dbReference type="InterPro" id="IPR000917">
    <property type="entry name" value="Sulfatase_N"/>
</dbReference>
<gene>
    <name evidence="4" type="ORF">ET471_17790</name>
</gene>
<dbReference type="PANTHER" id="PTHR45953">
    <property type="entry name" value="IDURONATE 2-SULFATASE"/>
    <property type="match status" value="1"/>
</dbReference>
<keyword evidence="5" id="KW-1185">Reference proteome</keyword>
<reference evidence="4 5" key="1">
    <citation type="submission" date="2019-01" db="EMBL/GenBank/DDBJ databases">
        <title>Genome sequencing of strain FW10M-9.</title>
        <authorList>
            <person name="Heo J."/>
            <person name="Kim S.-J."/>
            <person name="Kim J.-S."/>
            <person name="Hong S.-B."/>
            <person name="Kwon S.-W."/>
        </authorList>
    </citation>
    <scope>NUCLEOTIDE SEQUENCE [LARGE SCALE GENOMIC DNA]</scope>
    <source>
        <strain evidence="4 5">FW10M-9</strain>
    </source>
</reference>
<dbReference type="RefSeq" id="WP_129190562.1">
    <property type="nucleotide sequence ID" value="NZ_CP035493.1"/>
</dbReference>
<feature type="domain" description="Sulfatase N-terminal" evidence="3">
    <location>
        <begin position="29"/>
        <end position="196"/>
    </location>
</feature>
<evidence type="ECO:0000313" key="5">
    <source>
        <dbReference type="Proteomes" id="UP000292118"/>
    </source>
</evidence>
<dbReference type="SUPFAM" id="SSF53649">
    <property type="entry name" value="Alkaline phosphatase-like"/>
    <property type="match status" value="1"/>
</dbReference>
<dbReference type="GO" id="GO:0005737">
    <property type="term" value="C:cytoplasm"/>
    <property type="evidence" value="ECO:0007669"/>
    <property type="project" value="TreeGrafter"/>
</dbReference>
<proteinExistence type="predicted"/>
<dbReference type="AlphaFoldDB" id="A0A4P6FBH9"/>
<dbReference type="KEGG" id="xya:ET471_17790"/>
<dbReference type="GO" id="GO:0046872">
    <property type="term" value="F:metal ion binding"/>
    <property type="evidence" value="ECO:0007669"/>
    <property type="project" value="UniProtKB-KW"/>
</dbReference>
<protein>
    <recommendedName>
        <fullName evidence="3">Sulfatase N-terminal domain-containing protein</fullName>
    </recommendedName>
</protein>
<evidence type="ECO:0000256" key="2">
    <source>
        <dbReference type="ARBA" id="ARBA00022801"/>
    </source>
</evidence>
<dbReference type="Gene3D" id="3.40.720.10">
    <property type="entry name" value="Alkaline Phosphatase, subunit A"/>
    <property type="match status" value="1"/>
</dbReference>
<organism evidence="4 5">
    <name type="scientific">Xylanimonas protaetiae</name>
    <dbReference type="NCBI Taxonomy" id="2509457"/>
    <lineage>
        <taxon>Bacteria</taxon>
        <taxon>Bacillati</taxon>
        <taxon>Actinomycetota</taxon>
        <taxon>Actinomycetes</taxon>
        <taxon>Micrococcales</taxon>
        <taxon>Promicromonosporaceae</taxon>
        <taxon>Xylanimonas</taxon>
    </lineage>
</organism>
<evidence type="ECO:0000256" key="1">
    <source>
        <dbReference type="ARBA" id="ARBA00022723"/>
    </source>
</evidence>
<name>A0A4P6FBH9_9MICO</name>
<dbReference type="GO" id="GO:0008484">
    <property type="term" value="F:sulfuric ester hydrolase activity"/>
    <property type="evidence" value="ECO:0007669"/>
    <property type="project" value="TreeGrafter"/>
</dbReference>